<dbReference type="AlphaFoldDB" id="Q17L32"/>
<proteinExistence type="predicted"/>
<protein>
    <submittedName>
        <fullName evidence="2">AAEL001489-PA</fullName>
    </submittedName>
</protein>
<name>Q17L32_AEDAE</name>
<evidence type="ECO:0000313" key="3">
    <source>
        <dbReference type="Proteomes" id="UP000682892"/>
    </source>
</evidence>
<sequence length="199" mass="23400">MAEVPRNDSVIFLNLHHHHGEERSTCMKRILHFSDTMLSLFVISPLAVSHWRGTWGYMDLQQDYFPPWHCFLLGSVLHTMFAILREPLQAEFSKPSNGVKNRWRTIRRFVVCKVYTYVFSISCIMHWRGGWEVMKMYLDYNLWPALGVSAICLIPLVLMKSVRNLLAPPFIILTDHKESVFSFPTRFRIEVYKLGVEYS</sequence>
<dbReference type="Proteomes" id="UP000682892">
    <property type="component" value="Unassembled WGS sequence"/>
</dbReference>
<dbReference type="PaxDb" id="7159-AAEL018240-PA"/>
<dbReference type="Pfam" id="PF15993">
    <property type="entry name" value="Fuseless"/>
    <property type="match status" value="1"/>
</dbReference>
<dbReference type="PANTHER" id="PTHR35270:SF2">
    <property type="entry name" value="FUSELESS, ISOFORM A"/>
    <property type="match status" value="1"/>
</dbReference>
<dbReference type="GO" id="GO:0042734">
    <property type="term" value="C:presynaptic membrane"/>
    <property type="evidence" value="ECO:0007669"/>
    <property type="project" value="TreeGrafter"/>
</dbReference>
<accession>Q17L32</accession>
<dbReference type="InterPro" id="IPR032751">
    <property type="entry name" value="Fuseless"/>
</dbReference>
<dbReference type="eggNOG" id="ENOG502QUG4">
    <property type="taxonomic scope" value="Eukaryota"/>
</dbReference>
<keyword evidence="1" id="KW-1133">Transmembrane helix</keyword>
<dbReference type="VEuPathDB" id="VectorBase:AAEL018240"/>
<dbReference type="PANTHER" id="PTHR35270">
    <property type="entry name" value="FUSELESS, ISOFORM A"/>
    <property type="match status" value="1"/>
</dbReference>
<dbReference type="GO" id="GO:0070073">
    <property type="term" value="P:clustering of voltage-gated calcium channels"/>
    <property type="evidence" value="ECO:0007669"/>
    <property type="project" value="TreeGrafter"/>
</dbReference>
<dbReference type="HOGENOM" id="CLU_039224_0_0_1"/>
<keyword evidence="1" id="KW-0472">Membrane</keyword>
<reference evidence="2" key="2">
    <citation type="journal article" date="2007" name="Science">
        <title>Genome sequence of Aedes aegypti, a major arbovirus vector.</title>
        <authorList>
            <person name="Nene V."/>
            <person name="Wortman J.R."/>
            <person name="Lawson D."/>
            <person name="Haas B."/>
            <person name="Kodira C."/>
            <person name="Tu Z.J."/>
            <person name="Loftus B."/>
            <person name="Xi Z."/>
            <person name="Megy K."/>
            <person name="Grabherr M."/>
            <person name="Ren Q."/>
            <person name="Zdobnov E.M."/>
            <person name="Lobo N.F."/>
            <person name="Campbell K.S."/>
            <person name="Brown S.E."/>
            <person name="Bonaldo M.F."/>
            <person name="Zhu J."/>
            <person name="Sinkins S.P."/>
            <person name="Hogenkamp D.G."/>
            <person name="Amedeo P."/>
            <person name="Arensburger P."/>
            <person name="Atkinson P.W."/>
            <person name="Bidwell S."/>
            <person name="Biedler J."/>
            <person name="Birney E."/>
            <person name="Bruggner R.V."/>
            <person name="Costas J."/>
            <person name="Coy M.R."/>
            <person name="Crabtree J."/>
            <person name="Crawford M."/>
            <person name="Debruyn B."/>
            <person name="Decaprio D."/>
            <person name="Eiglmeier K."/>
            <person name="Eisenstadt E."/>
            <person name="El-Dorry H."/>
            <person name="Gelbart W.M."/>
            <person name="Gomes S.L."/>
            <person name="Hammond M."/>
            <person name="Hannick L.I."/>
            <person name="Hogan J.R."/>
            <person name="Holmes M.H."/>
            <person name="Jaffe D."/>
            <person name="Johnston J.S."/>
            <person name="Kennedy R.C."/>
            <person name="Koo H."/>
            <person name="Kravitz S."/>
            <person name="Kriventseva E.V."/>
            <person name="Kulp D."/>
            <person name="Labutti K."/>
            <person name="Lee E."/>
            <person name="Li S."/>
            <person name="Lovin D.D."/>
            <person name="Mao C."/>
            <person name="Mauceli E."/>
            <person name="Menck C.F."/>
            <person name="Miller J.R."/>
            <person name="Montgomery P."/>
            <person name="Mori A."/>
            <person name="Nascimento A.L."/>
            <person name="Naveira H.F."/>
            <person name="Nusbaum C."/>
            <person name="O'leary S."/>
            <person name="Orvis J."/>
            <person name="Pertea M."/>
            <person name="Quesneville H."/>
            <person name="Reidenbach K.R."/>
            <person name="Rogers Y.H."/>
            <person name="Roth C.W."/>
            <person name="Schneider J.R."/>
            <person name="Schatz M."/>
            <person name="Shumway M."/>
            <person name="Stanke M."/>
            <person name="Stinson E.O."/>
            <person name="Tubio J.M."/>
            <person name="Vanzee J.P."/>
            <person name="Verjovski-Almeida S."/>
            <person name="Werner D."/>
            <person name="White O."/>
            <person name="Wyder S."/>
            <person name="Zeng Q."/>
            <person name="Zhao Q."/>
            <person name="Zhao Y."/>
            <person name="Hill C.A."/>
            <person name="Raikhel A.S."/>
            <person name="Soares M.B."/>
            <person name="Knudson D.L."/>
            <person name="Lee N.H."/>
            <person name="Galagan J."/>
            <person name="Salzberg S.L."/>
            <person name="Paulsen I.T."/>
            <person name="Dimopoulos G."/>
            <person name="Collins F.H."/>
            <person name="Birren B."/>
            <person name="Fraser-Liggett C.M."/>
            <person name="Severson D.W."/>
        </authorList>
    </citation>
    <scope>NUCLEOTIDE SEQUENCE [LARGE SCALE GENOMIC DNA]</scope>
    <source>
        <strain evidence="2">Liverpool</strain>
    </source>
</reference>
<dbReference type="EMBL" id="CH477219">
    <property type="protein sequence ID" value="EAT47394.1"/>
    <property type="molecule type" value="Genomic_DNA"/>
</dbReference>
<dbReference type="GO" id="GO:0007274">
    <property type="term" value="P:neuromuscular synaptic transmission"/>
    <property type="evidence" value="ECO:0007669"/>
    <property type="project" value="TreeGrafter"/>
</dbReference>
<gene>
    <name evidence="2" type="ORF">AaeL_AAEL001489</name>
</gene>
<reference evidence="2" key="3">
    <citation type="submission" date="2012-09" db="EMBL/GenBank/DDBJ databases">
        <authorList>
            <consortium name="VectorBase"/>
        </authorList>
    </citation>
    <scope>NUCLEOTIDE SEQUENCE</scope>
    <source>
        <strain evidence="2">Liverpool</strain>
    </source>
</reference>
<evidence type="ECO:0000313" key="2">
    <source>
        <dbReference type="EMBL" id="EAT47394.1"/>
    </source>
</evidence>
<feature type="transmembrane region" description="Helical" evidence="1">
    <location>
        <begin position="140"/>
        <end position="158"/>
    </location>
</feature>
<evidence type="ECO:0000256" key="1">
    <source>
        <dbReference type="SAM" id="Phobius"/>
    </source>
</evidence>
<organism evidence="2 3">
    <name type="scientific">Aedes aegypti</name>
    <name type="common">Yellowfever mosquito</name>
    <name type="synonym">Culex aegypti</name>
    <dbReference type="NCBI Taxonomy" id="7159"/>
    <lineage>
        <taxon>Eukaryota</taxon>
        <taxon>Metazoa</taxon>
        <taxon>Ecdysozoa</taxon>
        <taxon>Arthropoda</taxon>
        <taxon>Hexapoda</taxon>
        <taxon>Insecta</taxon>
        <taxon>Pterygota</taxon>
        <taxon>Neoptera</taxon>
        <taxon>Endopterygota</taxon>
        <taxon>Diptera</taxon>
        <taxon>Nematocera</taxon>
        <taxon>Culicoidea</taxon>
        <taxon>Culicidae</taxon>
        <taxon>Culicinae</taxon>
        <taxon>Aedini</taxon>
        <taxon>Aedes</taxon>
        <taxon>Stegomyia</taxon>
    </lineage>
</organism>
<keyword evidence="1" id="KW-0812">Transmembrane</keyword>
<feature type="transmembrane region" description="Helical" evidence="1">
    <location>
        <begin position="105"/>
        <end position="128"/>
    </location>
</feature>
<dbReference type="GO" id="GO:0007270">
    <property type="term" value="P:neuron-neuron synaptic transmission"/>
    <property type="evidence" value="ECO:0007669"/>
    <property type="project" value="TreeGrafter"/>
</dbReference>
<dbReference type="PhylomeDB" id="Q17L32"/>
<reference evidence="2" key="1">
    <citation type="submission" date="2005-10" db="EMBL/GenBank/DDBJ databases">
        <authorList>
            <person name="Loftus B.J."/>
            <person name="Nene V.M."/>
            <person name="Hannick L.I."/>
            <person name="Bidwell S."/>
            <person name="Haas B."/>
            <person name="Amedeo P."/>
            <person name="Orvis J."/>
            <person name="Wortman J.R."/>
            <person name="White O.R."/>
            <person name="Salzberg S."/>
            <person name="Shumway M."/>
            <person name="Koo H."/>
            <person name="Zhao Y."/>
            <person name="Holmes M."/>
            <person name="Miller J."/>
            <person name="Schatz M."/>
            <person name="Pop M."/>
            <person name="Pai G."/>
            <person name="Utterback T."/>
            <person name="Rogers Y.-H."/>
            <person name="Kravitz S."/>
            <person name="Fraser C.M."/>
        </authorList>
    </citation>
    <scope>NUCLEOTIDE SEQUENCE</scope>
    <source>
        <strain evidence="2">Liverpool</strain>
    </source>
</reference>
<dbReference type="OMA" id="SHWRGTW"/>